<dbReference type="SMART" id="SM00645">
    <property type="entry name" value="Pept_C1"/>
    <property type="match status" value="1"/>
</dbReference>
<dbReference type="PRINTS" id="PR01415">
    <property type="entry name" value="ANKYRIN"/>
</dbReference>
<gene>
    <name evidence="6" type="ORF">FOL47_004195</name>
</gene>
<feature type="signal peptide" evidence="4">
    <location>
        <begin position="1"/>
        <end position="20"/>
    </location>
</feature>
<accession>A0A7J6MZB1</accession>
<evidence type="ECO:0000256" key="4">
    <source>
        <dbReference type="SAM" id="SignalP"/>
    </source>
</evidence>
<comment type="caution">
    <text evidence="6">The sequence shown here is derived from an EMBL/GenBank/DDBJ whole genome shotgun (WGS) entry which is preliminary data.</text>
</comment>
<dbReference type="PROSITE" id="PS50297">
    <property type="entry name" value="ANK_REP_REGION"/>
    <property type="match status" value="3"/>
</dbReference>
<keyword evidence="3" id="KW-0812">Transmembrane</keyword>
<name>A0A7J6MZB1_PERCH</name>
<reference evidence="6 7" key="1">
    <citation type="submission" date="2020-04" db="EMBL/GenBank/DDBJ databases">
        <title>Perkinsus chesapeaki whole genome sequence.</title>
        <authorList>
            <person name="Bogema D.R."/>
        </authorList>
    </citation>
    <scope>NUCLEOTIDE SEQUENCE [LARGE SCALE GENOMIC DNA]</scope>
    <source>
        <strain evidence="6">ATCC PRA-425</strain>
    </source>
</reference>
<evidence type="ECO:0000256" key="1">
    <source>
        <dbReference type="PROSITE-ProRule" id="PRU00023"/>
    </source>
</evidence>
<dbReference type="Pfam" id="PF13857">
    <property type="entry name" value="Ank_5"/>
    <property type="match status" value="1"/>
</dbReference>
<keyword evidence="1" id="KW-0040">ANK repeat</keyword>
<dbReference type="PROSITE" id="PS00639">
    <property type="entry name" value="THIOL_PROTEASE_HIS"/>
    <property type="match status" value="1"/>
</dbReference>
<dbReference type="SUPFAM" id="SSF63411">
    <property type="entry name" value="LuxS/MPP-like metallohydrolase"/>
    <property type="match status" value="2"/>
</dbReference>
<evidence type="ECO:0000256" key="2">
    <source>
        <dbReference type="SAM" id="MobiDB-lite"/>
    </source>
</evidence>
<dbReference type="InterPro" id="IPR011249">
    <property type="entry name" value="Metalloenz_LuxS/M16"/>
</dbReference>
<dbReference type="SMART" id="SM00248">
    <property type="entry name" value="ANK"/>
    <property type="match status" value="5"/>
</dbReference>
<dbReference type="Proteomes" id="UP000591131">
    <property type="component" value="Unassembled WGS sequence"/>
</dbReference>
<evidence type="ECO:0000313" key="6">
    <source>
        <dbReference type="EMBL" id="KAF4676953.1"/>
    </source>
</evidence>
<evidence type="ECO:0000313" key="7">
    <source>
        <dbReference type="Proteomes" id="UP000591131"/>
    </source>
</evidence>
<feature type="chain" id="PRO_5029771110" description="Peptidase C1A papain C-terminal domain-containing protein" evidence="4">
    <location>
        <begin position="21"/>
        <end position="2028"/>
    </location>
</feature>
<feature type="repeat" description="ANK" evidence="1">
    <location>
        <begin position="944"/>
        <end position="976"/>
    </location>
</feature>
<dbReference type="Gene3D" id="3.30.830.10">
    <property type="entry name" value="Metalloenzyme, LuxS/M16 peptidase-like"/>
    <property type="match status" value="2"/>
</dbReference>
<dbReference type="SUPFAM" id="SSF54001">
    <property type="entry name" value="Cysteine proteinases"/>
    <property type="match status" value="1"/>
</dbReference>
<dbReference type="PANTHER" id="PTHR24184">
    <property type="entry name" value="SI:CH211-189E2.2"/>
    <property type="match status" value="1"/>
</dbReference>
<dbReference type="InterPro" id="IPR025660">
    <property type="entry name" value="Pept_his_AS"/>
</dbReference>
<keyword evidence="4" id="KW-0732">Signal</keyword>
<dbReference type="GO" id="GO:0008234">
    <property type="term" value="F:cysteine-type peptidase activity"/>
    <property type="evidence" value="ECO:0007669"/>
    <property type="project" value="InterPro"/>
</dbReference>
<dbReference type="GO" id="GO:0006508">
    <property type="term" value="P:proteolysis"/>
    <property type="evidence" value="ECO:0007669"/>
    <property type="project" value="InterPro"/>
</dbReference>
<feature type="transmembrane region" description="Helical" evidence="3">
    <location>
        <begin position="1098"/>
        <end position="1116"/>
    </location>
</feature>
<dbReference type="PROSITE" id="PS50088">
    <property type="entry name" value="ANK_REPEAT"/>
    <property type="match status" value="3"/>
</dbReference>
<dbReference type="GO" id="GO:0046872">
    <property type="term" value="F:metal ion binding"/>
    <property type="evidence" value="ECO:0007669"/>
    <property type="project" value="InterPro"/>
</dbReference>
<dbReference type="InterPro" id="IPR036770">
    <property type="entry name" value="Ankyrin_rpt-contain_sf"/>
</dbReference>
<dbReference type="Pfam" id="PF12796">
    <property type="entry name" value="Ank_2"/>
    <property type="match status" value="1"/>
</dbReference>
<dbReference type="Pfam" id="PF00112">
    <property type="entry name" value="Peptidase_C1"/>
    <property type="match status" value="2"/>
</dbReference>
<keyword evidence="3" id="KW-0472">Membrane</keyword>
<dbReference type="InterPro" id="IPR038765">
    <property type="entry name" value="Papain-like_cys_pep_sf"/>
</dbReference>
<feature type="repeat" description="ANK" evidence="1">
    <location>
        <begin position="878"/>
        <end position="899"/>
    </location>
</feature>
<dbReference type="InterPro" id="IPR007863">
    <property type="entry name" value="Peptidase_M16_C"/>
</dbReference>
<keyword evidence="3" id="KW-1133">Transmembrane helix</keyword>
<dbReference type="InterPro" id="IPR000668">
    <property type="entry name" value="Peptidase_C1A_C"/>
</dbReference>
<evidence type="ECO:0000256" key="3">
    <source>
        <dbReference type="SAM" id="Phobius"/>
    </source>
</evidence>
<dbReference type="Pfam" id="PF00675">
    <property type="entry name" value="Peptidase_M16"/>
    <property type="match status" value="1"/>
</dbReference>
<protein>
    <recommendedName>
        <fullName evidence="5">Peptidase C1A papain C-terminal domain-containing protein</fullName>
    </recommendedName>
</protein>
<dbReference type="InterPro" id="IPR002110">
    <property type="entry name" value="Ankyrin_rpt"/>
</dbReference>
<feature type="region of interest" description="Disordered" evidence="2">
    <location>
        <begin position="805"/>
        <end position="825"/>
    </location>
</feature>
<dbReference type="InterPro" id="IPR011765">
    <property type="entry name" value="Pept_M16_N"/>
</dbReference>
<keyword evidence="7" id="KW-1185">Reference proteome</keyword>
<dbReference type="Gene3D" id="3.90.70.10">
    <property type="entry name" value="Cysteine proteinases"/>
    <property type="match status" value="2"/>
</dbReference>
<dbReference type="Pfam" id="PF05193">
    <property type="entry name" value="Peptidase_M16_C"/>
    <property type="match status" value="2"/>
</dbReference>
<sequence length="2028" mass="221343">MRNGVLYATLVGSLTHWVVGDLPSHCTREDSAGKWRLYFLKGPVPDWRTNTGGNFCGYTAINSNRENLERGQRIEQLMHRSDPSSEDFKELLGMSADGDVVEVELSLTQAIEDVYGEANAHHLMILDPSDQSKRLGYWTMGFDEFVVLNDFHLTPSAVARKVDLFVRYRCTGETECGKDDDAESPDGTTNGYVSYCGQTLVGLWSAVDGSKQGCVWARKSDMNEANKIHSLAVPHNEQHAGGRPIKILSPEFTNLETSRRVGEVFSHTSGVMEAGSQWPFLTSSGRTNRYKVYETGQFSDEVSYPITAGTIDRVKGYQSEVHSRPLDLCHTEADFEADSILSTLPEGVRESYDFRDRYGSYGSRVKNQGPCGGCYAMGIADAVQGAIYKDFTDIGIPIPEDFELSPQGILSCSYTAQACNGGFPGSVGFDLLVTGITTEQCMPYTFDNGKCKAECFSDEREVWYVKEGTYKGGFYGRCSMARIMQHIYRHGPMQIAIEAPNGLNPTRFETIVSEDVHHIEPEHSTADLIEISIRNAPKKFLDILNHVHLNDDQSVSLSEENAHLLRHLFVAPGKQPERDGDVHLRVHASVEPNKDALERSLSSLLSQFGSHFKVDHIEAIGSESWGYTNHALLLVGWGAEVDPKTGKEVKYWIAKNSWGPNWGPFGDGHLKLQRGINLGGVEAQAMSFLPDPCRGAYRWFRYVQRQVRMYRWNRLTSNMLLTGSRSEAGSSMALVICGAGIGGFSLASHAVTSPHDHGSSCGWFGSKSNKMDEVADERDVLSDIDSHKAYTTGSGGGCNIVAKMGDGGSSATEADSTPSTKSGEDEAMWGELMDGVEAPADGRIRPTELHLAAFRGDIIEAKTIIDNKGHEANQADSEGMTPLMVAVKQGHMDVAELLLGVSDVKATDKEEWTVLHWACEVGRLPLVKRLCEEHSELMTMKDKRGLTPLHIACWQGNVELAKILLDHKADMNALTKWGETPLHHAAFFGHVEVCRLLLERGADPLVKDRLRRSPKSLASGKGVGAELRDLFREAMTVGLAIGVCVALQVVVPALFVTSQPAVAQSAAIATGYARRSASNLRAGYNAGSTRATGGYQPSWLLMGIGAAAILATVVVARKGSKRGTVSRRAAYDKANAVVEASTPLPRNPAVRVGRLSNGLEYVIQDHEDAIERRGGVHATLEVHVGSRDEGPREQGIAHLVEHAAFMGCDRRRADFASKGGQSNAETDYHHVSFETVIPGLDGLKGALGLLRQAGFEAEMKKDVVERERLVVLREKAQMDTHDYAQECAALEALHSENVLGTQFPIGSADLIRGWTREQVKGFYKKWFRPPNSTLFIVGDLQGREEEVVSEVEACFGGVDAGVAPVRSPVFHMWSPDAPTIRIDQQSKDTTVGRITLMSKQAVHPLKTWGDMRQYVAEDIAIRAVASRLARSSRTLEVPVVAEADCVDSIREDCRVSSIRIGGTTVDGAMQGVKEAARVVSDVCNKGLDKGEIEALGEDYVKGLEDMKDASSAEQLEMLMDLLLLGHTPVAPGDAVRMAKRVVKGITAGEVMEGAKRVFGGLLDNRLRAYASGKGWTEESIMEAIREGMKAKGERPKGLALHCQHLVQPAASVPRVLDIKKDSGVYHTELGTGVKVRVIQSRGEPGSYRVRIRWPGGALKARSAAHAAVASHVLASQWQRADGSVDAFMKGHSLSEPVMGQSLEWTEISVSGGKEVEAALEFIKYVLTSQVGAGREGSVDIAKAIASLEALGSSRGLSIEREGLDRLVGSMYPHTDILREPKGVGEVREVTKELSWVDDSQLQIDMVGDFRAPQEAFAAADKFFGTMKMMEGNPKDGEARQELPSVADSWTDAPQRVELPKVASDRALVLLGGGMEKQPEWQVALLAEEVLNTALFRRLREESRLTYDARGSFLVPDRRGTGSGHWTVAVHTDPADADQCVSEALQVVRGFKKVDEAALARAKTSVLGQLLQLQQANAFILAMLDKPGGLERISKATTEEVEDVFQSMRTGPRSTHVVVAEGTDRNVST</sequence>
<proteinExistence type="predicted"/>
<dbReference type="SUPFAM" id="SSF75001">
    <property type="entry name" value="Dipeptidyl peptidase I (cathepsin C), exclusion domain"/>
    <property type="match status" value="1"/>
</dbReference>
<feature type="compositionally biased region" description="Polar residues" evidence="2">
    <location>
        <begin position="809"/>
        <end position="821"/>
    </location>
</feature>
<dbReference type="EMBL" id="JAAPAO010000024">
    <property type="protein sequence ID" value="KAF4676953.1"/>
    <property type="molecule type" value="Genomic_DNA"/>
</dbReference>
<dbReference type="SUPFAM" id="SSF48403">
    <property type="entry name" value="Ankyrin repeat"/>
    <property type="match status" value="1"/>
</dbReference>
<feature type="repeat" description="ANK" evidence="1">
    <location>
        <begin position="977"/>
        <end position="1009"/>
    </location>
</feature>
<dbReference type="OrthoDB" id="952271at2759"/>
<feature type="domain" description="Peptidase C1A papain C-terminal" evidence="5">
    <location>
        <begin position="348"/>
        <end position="689"/>
    </location>
</feature>
<evidence type="ECO:0000259" key="5">
    <source>
        <dbReference type="SMART" id="SM00645"/>
    </source>
</evidence>
<dbReference type="PANTHER" id="PTHR24184:SF11">
    <property type="entry name" value="ANKYRIN REPEAT AND SOCS BOX CONTAINING 3"/>
    <property type="match status" value="1"/>
</dbReference>
<dbReference type="InterPro" id="IPR036496">
    <property type="entry name" value="CathepsinC_exc_dom_sf"/>
</dbReference>
<dbReference type="Gene3D" id="1.25.40.20">
    <property type="entry name" value="Ankyrin repeat-containing domain"/>
    <property type="match status" value="3"/>
</dbReference>
<organism evidence="6 7">
    <name type="scientific">Perkinsus chesapeaki</name>
    <name type="common">Clam parasite</name>
    <name type="synonym">Perkinsus andrewsi</name>
    <dbReference type="NCBI Taxonomy" id="330153"/>
    <lineage>
        <taxon>Eukaryota</taxon>
        <taxon>Sar</taxon>
        <taxon>Alveolata</taxon>
        <taxon>Perkinsozoa</taxon>
        <taxon>Perkinsea</taxon>
        <taxon>Perkinsida</taxon>
        <taxon>Perkinsidae</taxon>
        <taxon>Perkinsus</taxon>
    </lineage>
</organism>